<evidence type="ECO:0000313" key="1">
    <source>
        <dbReference type="EMBL" id="MCQ4922153.1"/>
    </source>
</evidence>
<organism evidence="1 2">
    <name type="scientific">Tissierella carlieri</name>
    <dbReference type="NCBI Taxonomy" id="689904"/>
    <lineage>
        <taxon>Bacteria</taxon>
        <taxon>Bacillati</taxon>
        <taxon>Bacillota</taxon>
        <taxon>Tissierellia</taxon>
        <taxon>Tissierellales</taxon>
        <taxon>Tissierellaceae</taxon>
        <taxon>Tissierella</taxon>
    </lineage>
</organism>
<proteinExistence type="predicted"/>
<reference evidence="1 2" key="1">
    <citation type="submission" date="2022-06" db="EMBL/GenBank/DDBJ databases">
        <title>Isolation of gut microbiota from human fecal samples.</title>
        <authorList>
            <person name="Pamer E.G."/>
            <person name="Barat B."/>
            <person name="Waligurski E."/>
            <person name="Medina S."/>
            <person name="Paddock L."/>
            <person name="Mostad J."/>
        </authorList>
    </citation>
    <scope>NUCLEOTIDE SEQUENCE [LARGE SCALE GENOMIC DNA]</scope>
    <source>
        <strain evidence="1 2">DFI.7.95</strain>
    </source>
</reference>
<dbReference type="RefSeq" id="WP_216562968.1">
    <property type="nucleotide sequence ID" value="NZ_JAHLOH010000056.1"/>
</dbReference>
<dbReference type="Proteomes" id="UP001524478">
    <property type="component" value="Unassembled WGS sequence"/>
</dbReference>
<name>A0ABT1S6R0_9FIRM</name>
<sequence>MDRKILEGIIDMHVHCGPSIANRELDAADMLKEAEAAGYAGFLVKDHYFPSMLGTKMVEKHLGNGTCKVYGSMCLNNSIGLFNLKALDTARQMDAKIVYFPTVSTKKHIDDHQSKGFVGGGKSKIDEEPVSYVDENGNMDPAAIECLKYMAEHDMVLGTGHGTLWEVDHLVKKAVELGVKRILVNHPHYNVGASYEDMKRWTDLGAYIELNVCVFVGGSKIGNVEDAVFKKIMDTVGVDRIIMDTDLGQVNNGSPVEGMFNYINLLEREFGVTEEEINTMTKVNPVKLFNL</sequence>
<dbReference type="EMBL" id="JANGAC010000002">
    <property type="protein sequence ID" value="MCQ4922153.1"/>
    <property type="molecule type" value="Genomic_DNA"/>
</dbReference>
<evidence type="ECO:0000313" key="2">
    <source>
        <dbReference type="Proteomes" id="UP001524478"/>
    </source>
</evidence>
<accession>A0ABT1S6R0</accession>
<keyword evidence="2" id="KW-1185">Reference proteome</keyword>
<protein>
    <submittedName>
        <fullName evidence="1">DUF6282 family protein</fullName>
    </submittedName>
</protein>
<gene>
    <name evidence="1" type="ORF">NE686_03595</name>
</gene>
<comment type="caution">
    <text evidence="1">The sequence shown here is derived from an EMBL/GenBank/DDBJ whole genome shotgun (WGS) entry which is preliminary data.</text>
</comment>
<dbReference type="InterPro" id="IPR046249">
    <property type="entry name" value="DUF6282"/>
</dbReference>
<dbReference type="Pfam" id="PF19799">
    <property type="entry name" value="DUF6282"/>
    <property type="match status" value="1"/>
</dbReference>